<name>A0AA37UPZ1_9MICO</name>
<dbReference type="RefSeq" id="WP_284232390.1">
    <property type="nucleotide sequence ID" value="NZ_BSUL01000001.1"/>
</dbReference>
<dbReference type="AlphaFoldDB" id="A0AA37UPZ1"/>
<protein>
    <submittedName>
        <fullName evidence="3">Uncharacterized protein</fullName>
    </submittedName>
</protein>
<keyword evidence="4" id="KW-1185">Reference proteome</keyword>
<keyword evidence="2" id="KW-1133">Transmembrane helix</keyword>
<keyword evidence="2" id="KW-0472">Membrane</keyword>
<evidence type="ECO:0000313" key="3">
    <source>
        <dbReference type="EMBL" id="GMA28836.1"/>
    </source>
</evidence>
<evidence type="ECO:0000256" key="1">
    <source>
        <dbReference type="SAM" id="MobiDB-lite"/>
    </source>
</evidence>
<dbReference type="EMBL" id="BSUL01000001">
    <property type="protein sequence ID" value="GMA28836.1"/>
    <property type="molecule type" value="Genomic_DNA"/>
</dbReference>
<sequence length="92" mass="10073">MSTEGRTHPLAAAGIIEDMTPEQHEQPGRLRRFLPIVISAVLAIALNTFLAQFTDLGVFGRIGVSAAVFVTVSLIAEAVWRRTAKRRSRTGR</sequence>
<feature type="transmembrane region" description="Helical" evidence="2">
    <location>
        <begin position="59"/>
        <end position="80"/>
    </location>
</feature>
<evidence type="ECO:0000313" key="4">
    <source>
        <dbReference type="Proteomes" id="UP001157160"/>
    </source>
</evidence>
<feature type="transmembrane region" description="Helical" evidence="2">
    <location>
        <begin position="33"/>
        <end position="53"/>
    </location>
</feature>
<proteinExistence type="predicted"/>
<feature type="region of interest" description="Disordered" evidence="1">
    <location>
        <begin position="1"/>
        <end position="23"/>
    </location>
</feature>
<gene>
    <name evidence="3" type="ORF">GCM10025874_20890</name>
</gene>
<reference evidence="3 4" key="1">
    <citation type="journal article" date="2014" name="Int. J. Syst. Evol. Microbiol.">
        <title>Complete genome sequence of Corynebacterium casei LMG S-19264T (=DSM 44701T), isolated from a smear-ripened cheese.</title>
        <authorList>
            <consortium name="US DOE Joint Genome Institute (JGI-PGF)"/>
            <person name="Walter F."/>
            <person name="Albersmeier A."/>
            <person name="Kalinowski J."/>
            <person name="Ruckert C."/>
        </authorList>
    </citation>
    <scope>NUCLEOTIDE SEQUENCE [LARGE SCALE GENOMIC DNA]</scope>
    <source>
        <strain evidence="3 4">NBRC 112289</strain>
    </source>
</reference>
<accession>A0AA37UPZ1</accession>
<comment type="caution">
    <text evidence="3">The sequence shown here is derived from an EMBL/GenBank/DDBJ whole genome shotgun (WGS) entry which is preliminary data.</text>
</comment>
<dbReference type="Proteomes" id="UP001157160">
    <property type="component" value="Unassembled WGS sequence"/>
</dbReference>
<keyword evidence="2" id="KW-0812">Transmembrane</keyword>
<evidence type="ECO:0000256" key="2">
    <source>
        <dbReference type="SAM" id="Phobius"/>
    </source>
</evidence>
<organism evidence="3 4">
    <name type="scientific">Arenivirga flava</name>
    <dbReference type="NCBI Taxonomy" id="1930060"/>
    <lineage>
        <taxon>Bacteria</taxon>
        <taxon>Bacillati</taxon>
        <taxon>Actinomycetota</taxon>
        <taxon>Actinomycetes</taxon>
        <taxon>Micrococcales</taxon>
        <taxon>Microbacteriaceae</taxon>
        <taxon>Arenivirga</taxon>
    </lineage>
</organism>